<name>A0ACD1HP36_9EURO</name>
<evidence type="ECO:0000313" key="2">
    <source>
        <dbReference type="Proteomes" id="UP000249661"/>
    </source>
</evidence>
<keyword evidence="2" id="KW-1185">Reference proteome</keyword>
<dbReference type="Proteomes" id="UP000249661">
    <property type="component" value="Unassembled WGS sequence"/>
</dbReference>
<proteinExistence type="predicted"/>
<sequence length="65" mass="6495">MKTWILLLAAVAAVVNAAALNVEPIDESSLGGLEKRCVGAGLPCSSGADCCSGACRTLFGRCVGP</sequence>
<accession>A0ACD1HP36</accession>
<gene>
    <name evidence="1" type="ORF">BO66DRAFT_387870</name>
</gene>
<evidence type="ECO:0000313" key="1">
    <source>
        <dbReference type="EMBL" id="RAH75118.1"/>
    </source>
</evidence>
<protein>
    <submittedName>
        <fullName evidence="1">Uncharacterized protein</fullName>
    </submittedName>
</protein>
<dbReference type="EMBL" id="KZ824934">
    <property type="protein sequence ID" value="RAH75118.1"/>
    <property type="molecule type" value="Genomic_DNA"/>
</dbReference>
<organism evidence="1 2">
    <name type="scientific">Aspergillus aculeatinus CBS 121060</name>
    <dbReference type="NCBI Taxonomy" id="1448322"/>
    <lineage>
        <taxon>Eukaryota</taxon>
        <taxon>Fungi</taxon>
        <taxon>Dikarya</taxon>
        <taxon>Ascomycota</taxon>
        <taxon>Pezizomycotina</taxon>
        <taxon>Eurotiomycetes</taxon>
        <taxon>Eurotiomycetidae</taxon>
        <taxon>Eurotiales</taxon>
        <taxon>Aspergillaceae</taxon>
        <taxon>Aspergillus</taxon>
        <taxon>Aspergillus subgen. Circumdati</taxon>
    </lineage>
</organism>
<reference evidence="1" key="1">
    <citation type="submission" date="2018-02" db="EMBL/GenBank/DDBJ databases">
        <title>The genomes of Aspergillus section Nigri reveals drivers in fungal speciation.</title>
        <authorList>
            <consortium name="DOE Joint Genome Institute"/>
            <person name="Vesth T.C."/>
            <person name="Nybo J."/>
            <person name="Theobald S."/>
            <person name="Brandl J."/>
            <person name="Frisvad J.C."/>
            <person name="Nielsen K.F."/>
            <person name="Lyhne E.K."/>
            <person name="Kogle M.E."/>
            <person name="Kuo A."/>
            <person name="Riley R."/>
            <person name="Clum A."/>
            <person name="Nolan M."/>
            <person name="Lipzen A."/>
            <person name="Salamov A."/>
            <person name="Henrissat B."/>
            <person name="Wiebenga A."/>
            <person name="De vries R.P."/>
            <person name="Grigoriev I.V."/>
            <person name="Mortensen U.H."/>
            <person name="Andersen M.R."/>
            <person name="Baker S.E."/>
        </authorList>
    </citation>
    <scope>NUCLEOTIDE SEQUENCE</scope>
    <source>
        <strain evidence="1">CBS 121060</strain>
    </source>
</reference>